<reference evidence="1 2" key="1">
    <citation type="submission" date="2021-06" db="EMBL/GenBank/DDBJ databases">
        <title>Caerostris extrusa draft genome.</title>
        <authorList>
            <person name="Kono N."/>
            <person name="Arakawa K."/>
        </authorList>
    </citation>
    <scope>NUCLEOTIDE SEQUENCE [LARGE SCALE GENOMIC DNA]</scope>
</reference>
<proteinExistence type="predicted"/>
<dbReference type="AlphaFoldDB" id="A0AAV4NKA0"/>
<name>A0AAV4NKA0_CAEEX</name>
<organism evidence="1 2">
    <name type="scientific">Caerostris extrusa</name>
    <name type="common">Bark spider</name>
    <name type="synonym">Caerostris bankana</name>
    <dbReference type="NCBI Taxonomy" id="172846"/>
    <lineage>
        <taxon>Eukaryota</taxon>
        <taxon>Metazoa</taxon>
        <taxon>Ecdysozoa</taxon>
        <taxon>Arthropoda</taxon>
        <taxon>Chelicerata</taxon>
        <taxon>Arachnida</taxon>
        <taxon>Araneae</taxon>
        <taxon>Araneomorphae</taxon>
        <taxon>Entelegynae</taxon>
        <taxon>Araneoidea</taxon>
        <taxon>Araneidae</taxon>
        <taxon>Caerostris</taxon>
    </lineage>
</organism>
<evidence type="ECO:0000313" key="2">
    <source>
        <dbReference type="Proteomes" id="UP001054945"/>
    </source>
</evidence>
<sequence>MIFFLHPCINFTGLRIRVAVNNTFKDELWFPQRSGVLERYIIVPRAHRVSLKGILWFPKPIWCPLKTYYGFQSPSSVLQKYIMVPRAYLVALKAIVQIIVSICVAKSTIS</sequence>
<dbReference type="Proteomes" id="UP001054945">
    <property type="component" value="Unassembled WGS sequence"/>
</dbReference>
<accession>A0AAV4NKA0</accession>
<protein>
    <submittedName>
        <fullName evidence="1">Uncharacterized protein</fullName>
    </submittedName>
</protein>
<evidence type="ECO:0000313" key="1">
    <source>
        <dbReference type="EMBL" id="GIX85237.1"/>
    </source>
</evidence>
<dbReference type="EMBL" id="BPLR01021036">
    <property type="protein sequence ID" value="GIX85237.1"/>
    <property type="molecule type" value="Genomic_DNA"/>
</dbReference>
<keyword evidence="2" id="KW-1185">Reference proteome</keyword>
<comment type="caution">
    <text evidence="1">The sequence shown here is derived from an EMBL/GenBank/DDBJ whole genome shotgun (WGS) entry which is preliminary data.</text>
</comment>
<gene>
    <name evidence="1" type="ORF">CEXT_650411</name>
</gene>